<dbReference type="Proteomes" id="UP001221189">
    <property type="component" value="Unassembled WGS sequence"/>
</dbReference>
<dbReference type="EMBL" id="JAQQXT010000005">
    <property type="protein sequence ID" value="MDC8771833.1"/>
    <property type="molecule type" value="Genomic_DNA"/>
</dbReference>
<proteinExistence type="predicted"/>
<dbReference type="InterPro" id="IPR019239">
    <property type="entry name" value="VapB_antitoxin"/>
</dbReference>
<evidence type="ECO:0000313" key="2">
    <source>
        <dbReference type="Proteomes" id="UP001221189"/>
    </source>
</evidence>
<protein>
    <submittedName>
        <fullName evidence="1">Type II toxin-antitoxin system VapB family antitoxin</fullName>
    </submittedName>
</protein>
<gene>
    <name evidence="1" type="ORF">PRZ03_09655</name>
</gene>
<dbReference type="RefSeq" id="WP_273600122.1">
    <property type="nucleotide sequence ID" value="NZ_JAQQXT010000005.1"/>
</dbReference>
<sequence>MRTNIEINDDLMDQAMKSGAFKTKKDAVEAGLRLLARQAAYREILALRGKLRWEDAPRAAELILNEPATGHPVRLNEALSAKPGMP</sequence>
<name>A0ABT5KD79_9BURK</name>
<comment type="caution">
    <text evidence="1">The sequence shown here is derived from an EMBL/GenBank/DDBJ whole genome shotgun (WGS) entry which is preliminary data.</text>
</comment>
<accession>A0ABT5KD79</accession>
<organism evidence="1 2">
    <name type="scientific">Roseateles albus</name>
    <dbReference type="NCBI Taxonomy" id="2987525"/>
    <lineage>
        <taxon>Bacteria</taxon>
        <taxon>Pseudomonadati</taxon>
        <taxon>Pseudomonadota</taxon>
        <taxon>Betaproteobacteria</taxon>
        <taxon>Burkholderiales</taxon>
        <taxon>Sphaerotilaceae</taxon>
        <taxon>Roseateles</taxon>
    </lineage>
</organism>
<evidence type="ECO:0000313" key="1">
    <source>
        <dbReference type="EMBL" id="MDC8771833.1"/>
    </source>
</evidence>
<keyword evidence="2" id="KW-1185">Reference proteome</keyword>
<reference evidence="1 2" key="1">
    <citation type="submission" date="2022-10" db="EMBL/GenBank/DDBJ databases">
        <title>Paucibacter sp. hw1 Genome sequencing.</title>
        <authorList>
            <person name="Park S."/>
        </authorList>
    </citation>
    <scope>NUCLEOTIDE SEQUENCE [LARGE SCALE GENOMIC DNA]</scope>
    <source>
        <strain evidence="2">hw1</strain>
    </source>
</reference>
<dbReference type="Pfam" id="PF09957">
    <property type="entry name" value="VapB_antitoxin"/>
    <property type="match status" value="1"/>
</dbReference>